<feature type="non-terminal residue" evidence="2">
    <location>
        <position position="1"/>
    </location>
</feature>
<evidence type="ECO:0000259" key="1">
    <source>
        <dbReference type="Pfam" id="PF25597"/>
    </source>
</evidence>
<proteinExistence type="predicted"/>
<dbReference type="Pfam" id="PF25597">
    <property type="entry name" value="SH3_retrovirus"/>
    <property type="match status" value="1"/>
</dbReference>
<dbReference type="PANTHER" id="PTHR42648">
    <property type="entry name" value="TRANSPOSASE, PUTATIVE-RELATED"/>
    <property type="match status" value="1"/>
</dbReference>
<feature type="domain" description="Retroviral polymerase SH3-like" evidence="1">
    <location>
        <begin position="35"/>
        <end position="75"/>
    </location>
</feature>
<organism evidence="2 3">
    <name type="scientific">Cuscuta campestris</name>
    <dbReference type="NCBI Taxonomy" id="132261"/>
    <lineage>
        <taxon>Eukaryota</taxon>
        <taxon>Viridiplantae</taxon>
        <taxon>Streptophyta</taxon>
        <taxon>Embryophyta</taxon>
        <taxon>Tracheophyta</taxon>
        <taxon>Spermatophyta</taxon>
        <taxon>Magnoliopsida</taxon>
        <taxon>eudicotyledons</taxon>
        <taxon>Gunneridae</taxon>
        <taxon>Pentapetalae</taxon>
        <taxon>asterids</taxon>
        <taxon>lamiids</taxon>
        <taxon>Solanales</taxon>
        <taxon>Convolvulaceae</taxon>
        <taxon>Cuscuteae</taxon>
        <taxon>Cuscuta</taxon>
        <taxon>Cuscuta subgen. Grammica</taxon>
        <taxon>Cuscuta sect. Cleistogrammica</taxon>
    </lineage>
</organism>
<dbReference type="OrthoDB" id="1727805at2759"/>
<feature type="non-terminal residue" evidence="2">
    <location>
        <position position="75"/>
    </location>
</feature>
<dbReference type="AlphaFoldDB" id="A0A484MYD2"/>
<sequence>YLINRSLSVPLGFKVPQEEWKGKAVDYKHLKVFGCSAYDLNQDGDKLDAKAKKYTFIGYGSDNMGYQLWDFESKK</sequence>
<dbReference type="InterPro" id="IPR057670">
    <property type="entry name" value="SH3_retrovirus"/>
</dbReference>
<dbReference type="PANTHER" id="PTHR42648:SF28">
    <property type="entry name" value="TRANSPOSON-ENCODED PROTEIN WITH RIBONUCLEASE H-LIKE AND RETROVIRUS ZINC FINGER-LIKE DOMAINS"/>
    <property type="match status" value="1"/>
</dbReference>
<gene>
    <name evidence="2" type="ORF">CCAM_LOCUS34784</name>
</gene>
<evidence type="ECO:0000313" key="3">
    <source>
        <dbReference type="Proteomes" id="UP000595140"/>
    </source>
</evidence>
<dbReference type="Proteomes" id="UP000595140">
    <property type="component" value="Unassembled WGS sequence"/>
</dbReference>
<dbReference type="EMBL" id="OOIL02004732">
    <property type="protein sequence ID" value="VFQ93008.1"/>
    <property type="molecule type" value="Genomic_DNA"/>
</dbReference>
<accession>A0A484MYD2</accession>
<evidence type="ECO:0000313" key="2">
    <source>
        <dbReference type="EMBL" id="VFQ93008.1"/>
    </source>
</evidence>
<dbReference type="InterPro" id="IPR039537">
    <property type="entry name" value="Retrotran_Ty1/copia-like"/>
</dbReference>
<name>A0A484MYD2_9ASTE</name>
<keyword evidence="3" id="KW-1185">Reference proteome</keyword>
<protein>
    <recommendedName>
        <fullName evidence="1">Retroviral polymerase SH3-like domain-containing protein</fullName>
    </recommendedName>
</protein>
<reference evidence="2 3" key="1">
    <citation type="submission" date="2018-04" db="EMBL/GenBank/DDBJ databases">
        <authorList>
            <person name="Vogel A."/>
        </authorList>
    </citation>
    <scope>NUCLEOTIDE SEQUENCE [LARGE SCALE GENOMIC DNA]</scope>
</reference>